<evidence type="ECO:0000256" key="2">
    <source>
        <dbReference type="ARBA" id="ARBA00022679"/>
    </source>
</evidence>
<dbReference type="GO" id="GO:0005634">
    <property type="term" value="C:nucleus"/>
    <property type="evidence" value="ECO:0007669"/>
    <property type="project" value="TreeGrafter"/>
</dbReference>
<organism evidence="4 5">
    <name type="scientific">Mesocestoides corti</name>
    <name type="common">Flatworm</name>
    <dbReference type="NCBI Taxonomy" id="53468"/>
    <lineage>
        <taxon>Eukaryota</taxon>
        <taxon>Metazoa</taxon>
        <taxon>Spiralia</taxon>
        <taxon>Lophotrochozoa</taxon>
        <taxon>Platyhelminthes</taxon>
        <taxon>Cestoda</taxon>
        <taxon>Eucestoda</taxon>
        <taxon>Cyclophyllidea</taxon>
        <taxon>Mesocestoididae</taxon>
        <taxon>Mesocestoides</taxon>
    </lineage>
</organism>
<dbReference type="PANTHER" id="PTHR13069:SF21">
    <property type="entry name" value="ALKYLATED DNA REPAIR PROTEIN ALKB HOMOLOG 8"/>
    <property type="match status" value="1"/>
</dbReference>
<dbReference type="GO" id="GO:0002098">
    <property type="term" value="P:tRNA wobble uridine modification"/>
    <property type="evidence" value="ECO:0007669"/>
    <property type="project" value="TreeGrafter"/>
</dbReference>
<dbReference type="GO" id="GO:0005737">
    <property type="term" value="C:cytoplasm"/>
    <property type="evidence" value="ECO:0007669"/>
    <property type="project" value="TreeGrafter"/>
</dbReference>
<dbReference type="GO" id="GO:0000049">
    <property type="term" value="F:tRNA binding"/>
    <property type="evidence" value="ECO:0007669"/>
    <property type="project" value="TreeGrafter"/>
</dbReference>
<keyword evidence="1" id="KW-0489">Methyltransferase</keyword>
<dbReference type="Gene3D" id="3.40.50.150">
    <property type="entry name" value="Vaccinia Virus protein VP39"/>
    <property type="match status" value="1"/>
</dbReference>
<dbReference type="AlphaFoldDB" id="A0A0R3UQ58"/>
<keyword evidence="5" id="KW-1185">Reference proteome</keyword>
<dbReference type="GO" id="GO:0106335">
    <property type="term" value="F:tRNA (5-carboxymethyluridine(34)-5-O)-methyltransferase activity"/>
    <property type="evidence" value="ECO:0007669"/>
    <property type="project" value="TreeGrafter"/>
</dbReference>
<evidence type="ECO:0000313" key="5">
    <source>
        <dbReference type="Proteomes" id="UP000267029"/>
    </source>
</evidence>
<dbReference type="OrthoDB" id="271595at2759"/>
<dbReference type="InterPro" id="IPR013216">
    <property type="entry name" value="Methyltransf_11"/>
</dbReference>
<dbReference type="GO" id="GO:0008757">
    <property type="term" value="F:S-adenosylmethionine-dependent methyltransferase activity"/>
    <property type="evidence" value="ECO:0007669"/>
    <property type="project" value="InterPro"/>
</dbReference>
<name>A0A0R3UQ58_MESCO</name>
<dbReference type="Proteomes" id="UP000267029">
    <property type="component" value="Unassembled WGS sequence"/>
</dbReference>
<dbReference type="Pfam" id="PF08241">
    <property type="entry name" value="Methyltransf_11"/>
    <property type="match status" value="1"/>
</dbReference>
<dbReference type="SUPFAM" id="SSF53335">
    <property type="entry name" value="S-adenosyl-L-methionine-dependent methyltransferases"/>
    <property type="match status" value="1"/>
</dbReference>
<dbReference type="InterPro" id="IPR029063">
    <property type="entry name" value="SAM-dependent_MTases_sf"/>
</dbReference>
<protein>
    <recommendedName>
        <fullName evidence="3">Methyltransferase type 11 domain-containing protein</fullName>
    </recommendedName>
</protein>
<dbReference type="GO" id="GO:0030488">
    <property type="term" value="P:tRNA methylation"/>
    <property type="evidence" value="ECO:0007669"/>
    <property type="project" value="TreeGrafter"/>
</dbReference>
<dbReference type="STRING" id="53468.A0A0R3UQ58"/>
<evidence type="ECO:0000313" key="4">
    <source>
        <dbReference type="EMBL" id="VDD84005.1"/>
    </source>
</evidence>
<evidence type="ECO:0000256" key="1">
    <source>
        <dbReference type="ARBA" id="ARBA00022603"/>
    </source>
</evidence>
<gene>
    <name evidence="4" type="ORF">MCOS_LOCUS10008</name>
</gene>
<dbReference type="InterPro" id="IPR051422">
    <property type="entry name" value="AlkB_tRNA_MeTrf/Diox"/>
</dbReference>
<evidence type="ECO:0000259" key="3">
    <source>
        <dbReference type="Pfam" id="PF08241"/>
    </source>
</evidence>
<dbReference type="CDD" id="cd02440">
    <property type="entry name" value="AdoMet_MTases"/>
    <property type="match status" value="1"/>
</dbReference>
<keyword evidence="2" id="KW-0808">Transferase</keyword>
<accession>A0A0R3UQ58</accession>
<dbReference type="EMBL" id="UXSR01005933">
    <property type="protein sequence ID" value="VDD84005.1"/>
    <property type="molecule type" value="Genomic_DNA"/>
</dbReference>
<dbReference type="PANTHER" id="PTHR13069">
    <property type="entry name" value="ALKYLATED DNA REPAIR PROTEIN ALKB HOMOLOG 8"/>
    <property type="match status" value="1"/>
</dbReference>
<feature type="domain" description="Methyltransferase type 11" evidence="3">
    <location>
        <begin position="68"/>
        <end position="158"/>
    </location>
</feature>
<sequence length="294" mass="32785">MLTETMMCQTDIQASSTVRSLDAPELEKLYVHEVYDTIAETFSASRYAPWPGVLRFLKSRPPGAWGADIGCGNGKYLVAAVKERVNILPMLASDSSVKLINIVHERGFDGIAANLLSLPYRRGILDFFICIAVLHHLATPERRIEGIRVMADLLRVGGEGLIQVWAKDQKWSGQPAVYVEKNESSATQCCNHSQQSENAVVFRDSTLSVQKPRTPFVASDVLLPWNARKKGKYGAQTHCEDSTNSAVHNINRYYHVFEKGELENLISTIPCVKIVDCVYEQGNWSAIIRKIDSS</sequence>
<proteinExistence type="predicted"/>
<reference evidence="4 5" key="1">
    <citation type="submission" date="2018-10" db="EMBL/GenBank/DDBJ databases">
        <authorList>
            <consortium name="Pathogen Informatics"/>
        </authorList>
    </citation>
    <scope>NUCLEOTIDE SEQUENCE [LARGE SCALE GENOMIC DNA]</scope>
</reference>